<dbReference type="Gene3D" id="3.90.550.10">
    <property type="entry name" value="Spore Coat Polysaccharide Biosynthesis Protein SpsA, Chain A"/>
    <property type="match status" value="2"/>
</dbReference>
<protein>
    <submittedName>
        <fullName evidence="1">Uncharacterized protein</fullName>
    </submittedName>
</protein>
<name>A0ABY4U0S1_RICCR</name>
<gene>
    <name evidence="1" type="ORF">NBT09_07035</name>
</gene>
<dbReference type="Pfam" id="PF01501">
    <property type="entry name" value="Glyco_transf_8"/>
    <property type="match status" value="2"/>
</dbReference>
<accession>A0ABY4U0S1</accession>
<evidence type="ECO:0000313" key="2">
    <source>
        <dbReference type="Proteomes" id="UP001056268"/>
    </source>
</evidence>
<dbReference type="Proteomes" id="UP001056268">
    <property type="component" value="Chromosome"/>
</dbReference>
<keyword evidence="2" id="KW-1185">Reference proteome</keyword>
<dbReference type="SUPFAM" id="SSF53448">
    <property type="entry name" value="Nucleotide-diphospho-sugar transferases"/>
    <property type="match status" value="1"/>
</dbReference>
<proteinExistence type="predicted"/>
<sequence length="209" mass="24870">MTINDKFAIHAGTVISSSLLNSDLDSFYRFHIVMNSNDPVSQESMEKLASMKYIRDYSIDFTTFPENILNQALADKKIKFTDNWPSLIMYRLYFDQIFPHLDSILYLDADIVVLRDLNSLTYKNSGVVFLNLKNMLLETLQNSKCDFSFPDQDLLNVAFQHYIYPLSMRWNFFIYFETQSPYFSYFILHYAGPKPWTTEDKITKYYWRY</sequence>
<dbReference type="InterPro" id="IPR002495">
    <property type="entry name" value="Glyco_trans_8"/>
</dbReference>
<dbReference type="EMBL" id="CP098324">
    <property type="protein sequence ID" value="URW77725.1"/>
    <property type="molecule type" value="Genomic_DNA"/>
</dbReference>
<organism evidence="1 2">
    <name type="scientific">Rickettsia conorii subsp. raoultii</name>
    <dbReference type="NCBI Taxonomy" id="369822"/>
    <lineage>
        <taxon>Bacteria</taxon>
        <taxon>Pseudomonadati</taxon>
        <taxon>Pseudomonadota</taxon>
        <taxon>Alphaproteobacteria</taxon>
        <taxon>Rickettsiales</taxon>
        <taxon>Rickettsiaceae</taxon>
        <taxon>Rickettsieae</taxon>
        <taxon>Rickettsia</taxon>
        <taxon>spotted fever group</taxon>
    </lineage>
</organism>
<dbReference type="InterPro" id="IPR029044">
    <property type="entry name" value="Nucleotide-diphossugar_trans"/>
</dbReference>
<evidence type="ECO:0000313" key="1">
    <source>
        <dbReference type="EMBL" id="URW77725.1"/>
    </source>
</evidence>
<reference evidence="1" key="1">
    <citation type="submission" date="2022-05" db="EMBL/GenBank/DDBJ databases">
        <title>Tracking Rickettsia raoultii infection dynamics in vivo by bioorthogonal metabolic labeling.</title>
        <authorList>
            <person name="Zhu D.-Y."/>
            <person name="Jia N."/>
            <person name="Li C."/>
            <person name="Zhang M.-Z."/>
            <person name="Liu H.-B."/>
            <person name="Cao W.-C."/>
        </authorList>
    </citation>
    <scope>NUCLEOTIDE SEQUENCE</scope>
    <source>
        <strain evidence="1">BIME</strain>
    </source>
</reference>